<dbReference type="EMBL" id="JAPDHZ010000002">
    <property type="protein sequence ID" value="MDG0790642.1"/>
    <property type="molecule type" value="Genomic_DNA"/>
</dbReference>
<protein>
    <submittedName>
        <fullName evidence="1">Uncharacterized protein</fullName>
    </submittedName>
</protein>
<reference evidence="1 2" key="1">
    <citation type="submission" date="2022-10" db="EMBL/GenBank/DDBJ databases">
        <title>Comparative genomic analysis of Cohnella hashimotonis sp. nov., isolated from the International Space Station.</title>
        <authorList>
            <person name="Simpson A."/>
            <person name="Venkateswaran K."/>
        </authorList>
    </citation>
    <scope>NUCLEOTIDE SEQUENCE [LARGE SCALE GENOMIC DNA]</scope>
    <source>
        <strain evidence="1 2">DSM 18997</strain>
    </source>
</reference>
<organism evidence="1 2">
    <name type="scientific">Cohnella ginsengisoli</name>
    <dbReference type="NCBI Taxonomy" id="425004"/>
    <lineage>
        <taxon>Bacteria</taxon>
        <taxon>Bacillati</taxon>
        <taxon>Bacillota</taxon>
        <taxon>Bacilli</taxon>
        <taxon>Bacillales</taxon>
        <taxon>Paenibacillaceae</taxon>
        <taxon>Cohnella</taxon>
    </lineage>
</organism>
<name>A0A9X4QM12_9BACL</name>
<evidence type="ECO:0000313" key="2">
    <source>
        <dbReference type="Proteomes" id="UP001153387"/>
    </source>
</evidence>
<accession>A0A9X4QM12</accession>
<sequence length="54" mass="5941">MLKLNPYLTGALAFAVALPASALLYTRVETPMRKLLLRRRTQVSADTEPARALA</sequence>
<gene>
    <name evidence="1" type="ORF">OMP38_07070</name>
</gene>
<comment type="caution">
    <text evidence="1">The sequence shown here is derived from an EMBL/GenBank/DDBJ whole genome shotgun (WGS) entry which is preliminary data.</text>
</comment>
<evidence type="ECO:0000313" key="1">
    <source>
        <dbReference type="EMBL" id="MDG0790642.1"/>
    </source>
</evidence>
<proteinExistence type="predicted"/>
<dbReference type="Proteomes" id="UP001153387">
    <property type="component" value="Unassembled WGS sequence"/>
</dbReference>
<keyword evidence="2" id="KW-1185">Reference proteome</keyword>
<dbReference type="AlphaFoldDB" id="A0A9X4QM12"/>